<dbReference type="PRINTS" id="PR02075">
    <property type="entry name" value="FIBSHEATHIP1"/>
</dbReference>
<dbReference type="AlphaFoldDB" id="A0A6S7GD66"/>
<evidence type="ECO:0000256" key="2">
    <source>
        <dbReference type="ARBA" id="ARBA00019480"/>
    </source>
</evidence>
<reference evidence="6" key="1">
    <citation type="submission" date="2020-04" db="EMBL/GenBank/DDBJ databases">
        <authorList>
            <person name="Alioto T."/>
            <person name="Alioto T."/>
            <person name="Gomez Garrido J."/>
        </authorList>
    </citation>
    <scope>NUCLEOTIDE SEQUENCE</scope>
    <source>
        <strain evidence="6">A484AB</strain>
    </source>
</reference>
<dbReference type="EMBL" id="CACRXK020000589">
    <property type="protein sequence ID" value="CAB3983201.1"/>
    <property type="molecule type" value="Genomic_DNA"/>
</dbReference>
<feature type="region of interest" description="Disordered" evidence="5">
    <location>
        <begin position="72"/>
        <end position="94"/>
    </location>
</feature>
<comment type="similarity">
    <text evidence="1">Belongs to the FSIP1 family.</text>
</comment>
<comment type="caution">
    <text evidence="6">The sequence shown here is derived from an EMBL/GenBank/DDBJ whole genome shotgun (WGS) entry which is preliminary data.</text>
</comment>
<gene>
    <name evidence="6" type="ORF">PACLA_8A061870</name>
</gene>
<evidence type="ECO:0000313" key="6">
    <source>
        <dbReference type="EMBL" id="CAB3983201.1"/>
    </source>
</evidence>
<organism evidence="6 7">
    <name type="scientific">Paramuricea clavata</name>
    <name type="common">Red gorgonian</name>
    <name type="synonym">Violescent sea-whip</name>
    <dbReference type="NCBI Taxonomy" id="317549"/>
    <lineage>
        <taxon>Eukaryota</taxon>
        <taxon>Metazoa</taxon>
        <taxon>Cnidaria</taxon>
        <taxon>Anthozoa</taxon>
        <taxon>Octocorallia</taxon>
        <taxon>Malacalcyonacea</taxon>
        <taxon>Plexauridae</taxon>
        <taxon>Paramuricea</taxon>
    </lineage>
</organism>
<feature type="compositionally biased region" description="Polar residues" evidence="5">
    <location>
        <begin position="74"/>
        <end position="91"/>
    </location>
</feature>
<name>A0A6S7GD66_PARCT</name>
<evidence type="ECO:0000256" key="3">
    <source>
        <dbReference type="ARBA" id="ARBA00023054"/>
    </source>
</evidence>
<dbReference type="Proteomes" id="UP001152795">
    <property type="component" value="Unassembled WGS sequence"/>
</dbReference>
<feature type="region of interest" description="Disordered" evidence="5">
    <location>
        <begin position="168"/>
        <end position="194"/>
    </location>
</feature>
<evidence type="ECO:0000256" key="4">
    <source>
        <dbReference type="SAM" id="Coils"/>
    </source>
</evidence>
<feature type="compositionally biased region" description="Low complexity" evidence="5">
    <location>
        <begin position="173"/>
        <end position="194"/>
    </location>
</feature>
<dbReference type="InterPro" id="IPR026246">
    <property type="entry name" value="Fsip1"/>
</dbReference>
<evidence type="ECO:0000313" key="7">
    <source>
        <dbReference type="Proteomes" id="UP001152795"/>
    </source>
</evidence>
<keyword evidence="7" id="KW-1185">Reference proteome</keyword>
<feature type="coiled-coil region" evidence="4">
    <location>
        <begin position="104"/>
        <end position="131"/>
    </location>
</feature>
<dbReference type="PANTHER" id="PTHR22012">
    <property type="entry name" value="FIBROUS SHEATH INTERACTING PROTEIN 1"/>
    <property type="match status" value="1"/>
</dbReference>
<evidence type="ECO:0000256" key="1">
    <source>
        <dbReference type="ARBA" id="ARBA00010495"/>
    </source>
</evidence>
<protein>
    <recommendedName>
        <fullName evidence="2">Fibrous sheath-interacting protein 1</fullName>
    </recommendedName>
</protein>
<keyword evidence="3 4" id="KW-0175">Coiled coil</keyword>
<evidence type="ECO:0000256" key="5">
    <source>
        <dbReference type="SAM" id="MobiDB-lite"/>
    </source>
</evidence>
<dbReference type="OrthoDB" id="5977381at2759"/>
<sequence length="194" mass="21867">MVAMTEDEKKRLEEILSDMGDLMEEPVDKDSLILYGNGFVPSQEEANQLADIDIRLQSLMPSEEYAALCEQTEQDTQSLQGATPRSENGSFLSDEDIPTFGELVLQEKKEMREMKQRLMTIEEQLQRFQNEDHDEGILSESLLRQLLDDSSRTTSQATTILDRLASTSHSCDTTSSFDESSVISSISSTPTMRQ</sequence>
<accession>A0A6S7GD66</accession>
<dbReference type="Pfam" id="PF15554">
    <property type="entry name" value="FSIP1"/>
    <property type="match status" value="1"/>
</dbReference>
<dbReference type="PANTHER" id="PTHR22012:SF2">
    <property type="entry name" value="FIBROUS SHEATH-INTERACTING PROTEIN 1"/>
    <property type="match status" value="1"/>
</dbReference>
<proteinExistence type="inferred from homology"/>